<evidence type="ECO:0000313" key="2">
    <source>
        <dbReference type="EMBL" id="AWB26469.1"/>
    </source>
</evidence>
<organism evidence="2 3">
    <name type="scientific">Halococcoides cellulosivorans</name>
    <dbReference type="NCBI Taxonomy" id="1679096"/>
    <lineage>
        <taxon>Archaea</taxon>
        <taxon>Methanobacteriati</taxon>
        <taxon>Methanobacteriota</taxon>
        <taxon>Stenosarchaea group</taxon>
        <taxon>Halobacteria</taxon>
        <taxon>Halobacteriales</taxon>
        <taxon>Haloarculaceae</taxon>
        <taxon>Halococcoides</taxon>
    </lineage>
</organism>
<dbReference type="Pfam" id="PF04283">
    <property type="entry name" value="CheF-arch"/>
    <property type="match status" value="1"/>
</dbReference>
<evidence type="ECO:0000313" key="3">
    <source>
        <dbReference type="Proteomes" id="UP000244727"/>
    </source>
</evidence>
<dbReference type="AlphaFoldDB" id="A0A2R4WY47"/>
<feature type="region of interest" description="Disordered" evidence="1">
    <location>
        <begin position="245"/>
        <end position="274"/>
    </location>
</feature>
<dbReference type="GO" id="GO:0006935">
    <property type="term" value="P:chemotaxis"/>
    <property type="evidence" value="ECO:0007669"/>
    <property type="project" value="InterPro"/>
</dbReference>
<dbReference type="PANTHER" id="PTHR42201:SF1">
    <property type="entry name" value="TAXIS PROTEIN"/>
    <property type="match status" value="1"/>
</dbReference>
<dbReference type="KEGG" id="harc:HARCEL1_01420"/>
<sequence length="574" mass="61827">MTERGPLDVSAVYGLYLGALDLDAERRLPAAGTLLLGARAGLAPSEIEHFDPAWLDRDRMTVTIPPQTDCDCEACADGEPGVWTPPETRAARTIPVGFSARLAALVDAIEGSITDVEGLLADAARAAPGLDPADVDGDRLARTGVQFFLDVGVSREGIARLVGRDPWSMPGVIRRPDASATALYRERDPPTTIDSVEAFPLTFDPTTFEAEPVDPGDAPEPSIGGPYGAGVDRADGELGQAVRRAERRRHGLPDPTPTETASEPAPASSPEQLLTKPLVANVTARFVSDALDREGVVDGRILLGQEQLLAFTETASAAFGDTDTERLLIPLEAVSDVGFDYVPSDLSAEFESSIAIAHRHGDDQHVLLIELAPSKQYKFRSVLFRLLFNVTPADVANPVSIDGADTGEHAAEMMLYVRPTEIRFGAPTGDAEEFTVPLGQVVHVERDHEYVDTDKRRVLYVSYLLDNRMLTAMVALRDDRLQTLFERFLKRSFQDQVNEIEGIALSAGERDVLAALASADARPDLAALLDVDADRLDAILDTLGAKSLVEVGQSGTALTGRGYLTAVRRTDAER</sequence>
<dbReference type="Proteomes" id="UP000244727">
    <property type="component" value="Chromosome"/>
</dbReference>
<evidence type="ECO:0000256" key="1">
    <source>
        <dbReference type="SAM" id="MobiDB-lite"/>
    </source>
</evidence>
<feature type="region of interest" description="Disordered" evidence="1">
    <location>
        <begin position="206"/>
        <end position="233"/>
    </location>
</feature>
<keyword evidence="3" id="KW-1185">Reference proteome</keyword>
<dbReference type="InterPro" id="IPR007381">
    <property type="entry name" value="CheF1/F2"/>
</dbReference>
<feature type="compositionally biased region" description="Low complexity" evidence="1">
    <location>
        <begin position="257"/>
        <end position="271"/>
    </location>
</feature>
<dbReference type="EMBL" id="CP028858">
    <property type="protein sequence ID" value="AWB26469.1"/>
    <property type="molecule type" value="Genomic_DNA"/>
</dbReference>
<proteinExistence type="predicted"/>
<dbReference type="RefSeq" id="WP_108380838.1">
    <property type="nucleotide sequence ID" value="NZ_CP028858.1"/>
</dbReference>
<reference evidence="2 3" key="1">
    <citation type="submission" date="2018-04" db="EMBL/GenBank/DDBJ databases">
        <title>Halococcoides cellulosivorans gen. nov., sp. nov., an extremely halophilic cellulose-utilizing haloarchaeon from hypersaline lakes.</title>
        <authorList>
            <person name="Sorokin D.Y."/>
            <person name="Toshchakov S.V."/>
            <person name="Samarov N.I."/>
            <person name="Korzhenkov A."/>
            <person name="Kublanov I.V."/>
        </authorList>
    </citation>
    <scope>NUCLEOTIDE SEQUENCE [LARGE SCALE GENOMIC DNA]</scope>
    <source>
        <strain evidence="2 3">HArcel1</strain>
    </source>
</reference>
<accession>A0A2R4WY47</accession>
<dbReference type="GeneID" id="36511125"/>
<protein>
    <submittedName>
        <fullName evidence="2">Uncharacterized protein</fullName>
    </submittedName>
</protein>
<gene>
    <name evidence="2" type="ORF">HARCEL1_01420</name>
</gene>
<name>A0A2R4WY47_9EURY</name>
<dbReference type="PANTHER" id="PTHR42201">
    <property type="entry name" value="TAXIS PROTEIN"/>
    <property type="match status" value="1"/>
</dbReference>